<evidence type="ECO:0000313" key="2">
    <source>
        <dbReference type="Proteomes" id="UP000050525"/>
    </source>
</evidence>
<evidence type="ECO:0000313" key="1">
    <source>
        <dbReference type="EMBL" id="KYO35367.1"/>
    </source>
</evidence>
<reference evidence="1 2" key="1">
    <citation type="journal article" date="2012" name="Genome Biol.">
        <title>Sequencing three crocodilian genomes to illuminate the evolution of archosaurs and amniotes.</title>
        <authorList>
            <person name="St John J.A."/>
            <person name="Braun E.L."/>
            <person name="Isberg S.R."/>
            <person name="Miles L.G."/>
            <person name="Chong A.Y."/>
            <person name="Gongora J."/>
            <person name="Dalzell P."/>
            <person name="Moran C."/>
            <person name="Bed'hom B."/>
            <person name="Abzhanov A."/>
            <person name="Burgess S.C."/>
            <person name="Cooksey A.M."/>
            <person name="Castoe T.A."/>
            <person name="Crawford N.G."/>
            <person name="Densmore L.D."/>
            <person name="Drew J.C."/>
            <person name="Edwards S.V."/>
            <person name="Faircloth B.C."/>
            <person name="Fujita M.K."/>
            <person name="Greenwold M.J."/>
            <person name="Hoffmann F.G."/>
            <person name="Howard J.M."/>
            <person name="Iguchi T."/>
            <person name="Janes D.E."/>
            <person name="Khan S.Y."/>
            <person name="Kohno S."/>
            <person name="de Koning A.J."/>
            <person name="Lance S.L."/>
            <person name="McCarthy F.M."/>
            <person name="McCormack J.E."/>
            <person name="Merchant M.E."/>
            <person name="Peterson D.G."/>
            <person name="Pollock D.D."/>
            <person name="Pourmand N."/>
            <person name="Raney B.J."/>
            <person name="Roessler K.A."/>
            <person name="Sanford J.R."/>
            <person name="Sawyer R.H."/>
            <person name="Schmidt C.J."/>
            <person name="Triplett E.W."/>
            <person name="Tuberville T.D."/>
            <person name="Venegas-Anaya M."/>
            <person name="Howard J.T."/>
            <person name="Jarvis E.D."/>
            <person name="Guillette L.J.Jr."/>
            <person name="Glenn T.C."/>
            <person name="Green R.E."/>
            <person name="Ray D.A."/>
        </authorList>
    </citation>
    <scope>NUCLEOTIDE SEQUENCE [LARGE SCALE GENOMIC DNA]</scope>
    <source>
        <strain evidence="1">KSC_2009_1</strain>
    </source>
</reference>
<name>A0A151NEZ2_ALLMI</name>
<accession>A0A151NEZ2</accession>
<keyword evidence="2" id="KW-1185">Reference proteome</keyword>
<dbReference type="EMBL" id="AKHW03003201">
    <property type="protein sequence ID" value="KYO35367.1"/>
    <property type="molecule type" value="Genomic_DNA"/>
</dbReference>
<comment type="caution">
    <text evidence="1">The sequence shown here is derived from an EMBL/GenBank/DDBJ whole genome shotgun (WGS) entry which is preliminary data.</text>
</comment>
<dbReference type="Proteomes" id="UP000050525">
    <property type="component" value="Unassembled WGS sequence"/>
</dbReference>
<proteinExistence type="predicted"/>
<protein>
    <submittedName>
        <fullName evidence="1">Uncharacterized protein</fullName>
    </submittedName>
</protein>
<gene>
    <name evidence="1" type="ORF">Y1Q_0007955</name>
</gene>
<organism evidence="1 2">
    <name type="scientific">Alligator mississippiensis</name>
    <name type="common">American alligator</name>
    <dbReference type="NCBI Taxonomy" id="8496"/>
    <lineage>
        <taxon>Eukaryota</taxon>
        <taxon>Metazoa</taxon>
        <taxon>Chordata</taxon>
        <taxon>Craniata</taxon>
        <taxon>Vertebrata</taxon>
        <taxon>Euteleostomi</taxon>
        <taxon>Archelosauria</taxon>
        <taxon>Archosauria</taxon>
        <taxon>Crocodylia</taxon>
        <taxon>Alligatoridae</taxon>
        <taxon>Alligatorinae</taxon>
        <taxon>Alligator</taxon>
    </lineage>
</organism>
<sequence length="85" mass="9879">MEHITPVTLNVVRLSHRKAVSKRKTHPPTLFAWTVFHGFEKSGETSKSSNTPKVDLVLRMTSEHACQLWKFLLLEVNQWLSLDFF</sequence>
<dbReference type="AlphaFoldDB" id="A0A151NEZ2"/>